<reference evidence="2" key="1">
    <citation type="submission" date="2023-07" db="EMBL/GenBank/DDBJ databases">
        <authorList>
            <person name="Haufschild T."/>
            <person name="Kallscheuer N."/>
            <person name="Hammer J."/>
            <person name="Kohn T."/>
            <person name="Kabuu M."/>
            <person name="Jogler M."/>
            <person name="Wohfarth N."/>
            <person name="Heuer A."/>
            <person name="Rohde M."/>
            <person name="van Teeseling M.C.F."/>
            <person name="Jogler C."/>
        </authorList>
    </citation>
    <scope>NUCLEOTIDE SEQUENCE</scope>
    <source>
        <strain evidence="2">Strain 138</strain>
        <strain evidence="3">Strain 318</strain>
    </source>
</reference>
<protein>
    <submittedName>
        <fullName evidence="2">HAD family hydrolase</fullName>
    </submittedName>
</protein>
<keyword evidence="4" id="KW-1185">Reference proteome</keyword>
<feature type="domain" description="HD" evidence="1">
    <location>
        <begin position="4"/>
        <end position="81"/>
    </location>
</feature>
<sequence>MKSVEAAMVAYARHFGESENDWAVAGLLHDFDYERYPNDAHAADAEHPAEGVRHLRSLGVSDEICQAILGHAHYTGVARETRMAKTLFAVDELCGLITAAALVRPSKSVLDLEASSVKKRMKDKAFARGVSREDVILGAQELGVELEPHIAFVIEAMRARADEIGLRGTVAA</sequence>
<evidence type="ECO:0000313" key="2">
    <source>
        <dbReference type="EMBL" id="WKW11089.1"/>
    </source>
</evidence>
<dbReference type="Proteomes" id="UP001229955">
    <property type="component" value="Chromosome"/>
</dbReference>
<dbReference type="SUPFAM" id="SSF109604">
    <property type="entry name" value="HD-domain/PDEase-like"/>
    <property type="match status" value="1"/>
</dbReference>
<dbReference type="GO" id="GO:0016787">
    <property type="term" value="F:hydrolase activity"/>
    <property type="evidence" value="ECO:0007669"/>
    <property type="project" value="UniProtKB-KW"/>
</dbReference>
<dbReference type="AlphaFoldDB" id="A0AA49JSE2"/>
<dbReference type="PANTHER" id="PTHR38659">
    <property type="entry name" value="METAL-DEPENDENT PHOSPHOHYDROLASE"/>
    <property type="match status" value="1"/>
</dbReference>
<dbReference type="Gene3D" id="1.10.3210.10">
    <property type="entry name" value="Hypothetical protein af1432"/>
    <property type="match status" value="1"/>
</dbReference>
<name>A0AA49JSE2_9BACT</name>
<evidence type="ECO:0000313" key="4">
    <source>
        <dbReference type="Proteomes" id="UP001229955"/>
    </source>
</evidence>
<keyword evidence="2" id="KW-0378">Hydrolase</keyword>
<gene>
    <name evidence="2" type="ORF">Strain138_000324</name>
    <name evidence="3" type="ORF">Strain318_000324</name>
</gene>
<dbReference type="InterPro" id="IPR006674">
    <property type="entry name" value="HD_domain"/>
</dbReference>
<dbReference type="Pfam" id="PF01966">
    <property type="entry name" value="HD"/>
    <property type="match status" value="1"/>
</dbReference>
<accession>A0AA49JSE2</accession>
<dbReference type="EMBL" id="CP130612">
    <property type="protein sequence ID" value="WKW11089.1"/>
    <property type="molecule type" value="Genomic_DNA"/>
</dbReference>
<dbReference type="KEGG" id="pspc:Strain318_000324"/>
<accession>A0AA49JY38</accession>
<evidence type="ECO:0000313" key="3">
    <source>
        <dbReference type="EMBL" id="WKW13999.1"/>
    </source>
</evidence>
<proteinExistence type="predicted"/>
<organism evidence="2">
    <name type="scientific">Pseudogemmatithrix spongiicola</name>
    <dbReference type="NCBI Taxonomy" id="3062599"/>
    <lineage>
        <taxon>Bacteria</taxon>
        <taxon>Pseudomonadati</taxon>
        <taxon>Gemmatimonadota</taxon>
        <taxon>Gemmatimonadia</taxon>
        <taxon>Gemmatimonadales</taxon>
        <taxon>Gemmatimonadaceae</taxon>
        <taxon>Pseudogemmatithrix</taxon>
    </lineage>
</organism>
<evidence type="ECO:0000259" key="1">
    <source>
        <dbReference type="Pfam" id="PF01966"/>
    </source>
</evidence>
<dbReference type="EMBL" id="CP130613">
    <property type="protein sequence ID" value="WKW13999.1"/>
    <property type="molecule type" value="Genomic_DNA"/>
</dbReference>
<dbReference type="PANTHER" id="PTHR38659:SF1">
    <property type="entry name" value="METAL DEPENDENT PHOSPHOHYDROLASE"/>
    <property type="match status" value="1"/>
</dbReference>